<dbReference type="GO" id="GO:0017056">
    <property type="term" value="F:structural constituent of nuclear pore"/>
    <property type="evidence" value="ECO:0007669"/>
    <property type="project" value="TreeGrafter"/>
</dbReference>
<keyword evidence="6" id="KW-0811">Translocation</keyword>
<keyword evidence="7" id="KW-0906">Nuclear pore complex</keyword>
<comment type="caution">
    <text evidence="9">The sequence shown here is derived from an EMBL/GenBank/DDBJ whole genome shotgun (WGS) entry which is preliminary data.</text>
</comment>
<keyword evidence="8" id="KW-0539">Nucleus</keyword>
<evidence type="ECO:0000256" key="6">
    <source>
        <dbReference type="ARBA" id="ARBA00023010"/>
    </source>
</evidence>
<dbReference type="EMBL" id="BMAR01000051">
    <property type="protein sequence ID" value="GFR51572.1"/>
    <property type="molecule type" value="Genomic_DNA"/>
</dbReference>
<dbReference type="InterPro" id="IPR011502">
    <property type="entry name" value="Nucleoporin_Nup85"/>
</dbReference>
<dbReference type="GO" id="GO:0006406">
    <property type="term" value="P:mRNA export from nucleus"/>
    <property type="evidence" value="ECO:0007669"/>
    <property type="project" value="TreeGrafter"/>
</dbReference>
<dbReference type="PANTHER" id="PTHR13373:SF21">
    <property type="entry name" value="NUCLEAR PORE COMPLEX PROTEIN NUP85"/>
    <property type="match status" value="1"/>
</dbReference>
<evidence type="ECO:0000313" key="10">
    <source>
        <dbReference type="Proteomes" id="UP001054857"/>
    </source>
</evidence>
<feature type="non-terminal residue" evidence="9">
    <location>
        <position position="1"/>
    </location>
</feature>
<dbReference type="PANTHER" id="PTHR13373">
    <property type="entry name" value="FROUNT PROTEIN-RELATED"/>
    <property type="match status" value="1"/>
</dbReference>
<accession>A0AAD3E2B8</accession>
<gene>
    <name evidence="9" type="ORF">Agub_g13910</name>
</gene>
<dbReference type="GO" id="GO:0031080">
    <property type="term" value="C:nuclear pore outer ring"/>
    <property type="evidence" value="ECO:0007669"/>
    <property type="project" value="TreeGrafter"/>
</dbReference>
<evidence type="ECO:0000256" key="1">
    <source>
        <dbReference type="ARBA" id="ARBA00004567"/>
    </source>
</evidence>
<dbReference type="GO" id="GO:0006606">
    <property type="term" value="P:protein import into nucleus"/>
    <property type="evidence" value="ECO:0007669"/>
    <property type="project" value="TreeGrafter"/>
</dbReference>
<keyword evidence="10" id="KW-1185">Reference proteome</keyword>
<evidence type="ECO:0000256" key="8">
    <source>
        <dbReference type="ARBA" id="ARBA00023242"/>
    </source>
</evidence>
<evidence type="ECO:0000256" key="5">
    <source>
        <dbReference type="ARBA" id="ARBA00022927"/>
    </source>
</evidence>
<name>A0AAD3E2B8_9CHLO</name>
<protein>
    <submittedName>
        <fullName evidence="9">Uncharacterized protein</fullName>
    </submittedName>
</protein>
<dbReference type="GO" id="GO:0045893">
    <property type="term" value="P:positive regulation of DNA-templated transcription"/>
    <property type="evidence" value="ECO:0007669"/>
    <property type="project" value="TreeGrafter"/>
</dbReference>
<evidence type="ECO:0000256" key="3">
    <source>
        <dbReference type="ARBA" id="ARBA00022448"/>
    </source>
</evidence>
<sequence>GGAGGRGLTAFLVDVVRLSRAMGALAEARDANAPPTDPDTLSALSSGRSALLSMVRRRTPPRRLCLPLLFYCIPLLEATAAGGRLFSAADMQALLQWATECARATATMAITSGAAAAFGLYGSGVASGVGAAGGGGGGGLGALAAALGVPERYARDVQLTLVRGMARAHVLDHSSSSGG</sequence>
<proteinExistence type="inferred from homology"/>
<keyword evidence="4" id="KW-0509">mRNA transport</keyword>
<evidence type="ECO:0000256" key="2">
    <source>
        <dbReference type="ARBA" id="ARBA00005573"/>
    </source>
</evidence>
<evidence type="ECO:0000256" key="4">
    <source>
        <dbReference type="ARBA" id="ARBA00022816"/>
    </source>
</evidence>
<evidence type="ECO:0000256" key="7">
    <source>
        <dbReference type="ARBA" id="ARBA00023132"/>
    </source>
</evidence>
<evidence type="ECO:0000313" key="9">
    <source>
        <dbReference type="EMBL" id="GFR51572.1"/>
    </source>
</evidence>
<comment type="subcellular location">
    <subcellularLocation>
        <location evidence="1">Nucleus</location>
        <location evidence="1">Nuclear pore complex</location>
    </subcellularLocation>
</comment>
<dbReference type="AlphaFoldDB" id="A0AAD3E2B8"/>
<reference evidence="9 10" key="1">
    <citation type="journal article" date="2021" name="Sci. Rep.">
        <title>Genome sequencing of the multicellular alga Astrephomene provides insights into convergent evolution of germ-soma differentiation.</title>
        <authorList>
            <person name="Yamashita S."/>
            <person name="Yamamoto K."/>
            <person name="Matsuzaki R."/>
            <person name="Suzuki S."/>
            <person name="Yamaguchi H."/>
            <person name="Hirooka S."/>
            <person name="Minakuchi Y."/>
            <person name="Miyagishima S."/>
            <person name="Kawachi M."/>
            <person name="Toyoda A."/>
            <person name="Nozaki H."/>
        </authorList>
    </citation>
    <scope>NUCLEOTIDE SEQUENCE [LARGE SCALE GENOMIC DNA]</scope>
    <source>
        <strain evidence="9 10">NIES-4017</strain>
    </source>
</reference>
<dbReference type="Proteomes" id="UP001054857">
    <property type="component" value="Unassembled WGS sequence"/>
</dbReference>
<feature type="non-terminal residue" evidence="9">
    <location>
        <position position="179"/>
    </location>
</feature>
<keyword evidence="3" id="KW-0813">Transport</keyword>
<keyword evidence="5" id="KW-0653">Protein transport</keyword>
<comment type="similarity">
    <text evidence="2">Belongs to the nucleoporin Nup85 family.</text>
</comment>
<organism evidence="9 10">
    <name type="scientific">Astrephomene gubernaculifera</name>
    <dbReference type="NCBI Taxonomy" id="47775"/>
    <lineage>
        <taxon>Eukaryota</taxon>
        <taxon>Viridiplantae</taxon>
        <taxon>Chlorophyta</taxon>
        <taxon>core chlorophytes</taxon>
        <taxon>Chlorophyceae</taxon>
        <taxon>CS clade</taxon>
        <taxon>Chlamydomonadales</taxon>
        <taxon>Astrephomenaceae</taxon>
        <taxon>Astrephomene</taxon>
    </lineage>
</organism>